<protein>
    <submittedName>
        <fullName evidence="1">Uncharacterized protein</fullName>
    </submittedName>
</protein>
<organism evidence="1 2">
    <name type="scientific">Trichonephila clavipes</name>
    <name type="common">Golden silk orbweaver</name>
    <name type="synonym">Nephila clavipes</name>
    <dbReference type="NCBI Taxonomy" id="2585209"/>
    <lineage>
        <taxon>Eukaryota</taxon>
        <taxon>Metazoa</taxon>
        <taxon>Ecdysozoa</taxon>
        <taxon>Arthropoda</taxon>
        <taxon>Chelicerata</taxon>
        <taxon>Arachnida</taxon>
        <taxon>Araneae</taxon>
        <taxon>Araneomorphae</taxon>
        <taxon>Entelegynae</taxon>
        <taxon>Araneoidea</taxon>
        <taxon>Nephilidae</taxon>
        <taxon>Trichonephila</taxon>
    </lineage>
</organism>
<evidence type="ECO:0000313" key="2">
    <source>
        <dbReference type="Proteomes" id="UP000887159"/>
    </source>
</evidence>
<name>A0A8X6RAJ0_TRICX</name>
<dbReference type="AlphaFoldDB" id="A0A8X6RAJ0"/>
<proteinExistence type="predicted"/>
<dbReference type="EMBL" id="BMAU01021116">
    <property type="protein sequence ID" value="GFX91085.1"/>
    <property type="molecule type" value="Genomic_DNA"/>
</dbReference>
<reference evidence="1" key="1">
    <citation type="submission" date="2020-08" db="EMBL/GenBank/DDBJ databases">
        <title>Multicomponent nature underlies the extraordinary mechanical properties of spider dragline silk.</title>
        <authorList>
            <person name="Kono N."/>
            <person name="Nakamura H."/>
            <person name="Mori M."/>
            <person name="Yoshida Y."/>
            <person name="Ohtoshi R."/>
            <person name="Malay A.D."/>
            <person name="Moran D.A.P."/>
            <person name="Tomita M."/>
            <person name="Numata K."/>
            <person name="Arakawa K."/>
        </authorList>
    </citation>
    <scope>NUCLEOTIDE SEQUENCE</scope>
</reference>
<accession>A0A8X6RAJ0</accession>
<dbReference type="Proteomes" id="UP000887159">
    <property type="component" value="Unassembled WGS sequence"/>
</dbReference>
<evidence type="ECO:0000313" key="1">
    <source>
        <dbReference type="EMBL" id="GFX91085.1"/>
    </source>
</evidence>
<keyword evidence="2" id="KW-1185">Reference proteome</keyword>
<gene>
    <name evidence="1" type="ORF">TNCV_5107151</name>
</gene>
<comment type="caution">
    <text evidence="1">The sequence shown here is derived from an EMBL/GenBank/DDBJ whole genome shotgun (WGS) entry which is preliminary data.</text>
</comment>
<sequence>MYERTTVSGRLRDVTLAVQCTGNARSSFAQIHKELGIFSQAVADWRNYASDVLIDYIVVNKEKLGGVGEVKRLKLTRVKLGKENIIRVISWRDSGFLAE</sequence>